<dbReference type="PANTHER" id="PTHR36922">
    <property type="entry name" value="BLL2446 PROTEIN"/>
    <property type="match status" value="1"/>
</dbReference>
<sequence length="165" mass="18077">MSLSLYAVSVPPFLQGLRVLSHLLKKGQDHAATGAVTEDKLIQSKLIEDMGGLPYQIYRVSDTAKGVATRIGGAAPVSMPDTQVTFPELHQRIEDTIKILEALKADSMDGKNDAEITLGERKMKGEAYIINYAVPNFYFHLVTAYALLRKEGVPVGKKDYLGVNL</sequence>
<dbReference type="AlphaFoldDB" id="A0A166S4S1"/>
<name>A0A166S4S1_9AGAM</name>
<reference evidence="1 2" key="1">
    <citation type="journal article" date="2016" name="Mol. Biol. Evol.">
        <title>Comparative Genomics of Early-Diverging Mushroom-Forming Fungi Provides Insights into the Origins of Lignocellulose Decay Capabilities.</title>
        <authorList>
            <person name="Nagy L.G."/>
            <person name="Riley R."/>
            <person name="Tritt A."/>
            <person name="Adam C."/>
            <person name="Daum C."/>
            <person name="Floudas D."/>
            <person name="Sun H."/>
            <person name="Yadav J.S."/>
            <person name="Pangilinan J."/>
            <person name="Larsson K.H."/>
            <person name="Matsuura K."/>
            <person name="Barry K."/>
            <person name="Labutti K."/>
            <person name="Kuo R."/>
            <person name="Ohm R.A."/>
            <person name="Bhattacharya S.S."/>
            <person name="Shirouzu T."/>
            <person name="Yoshinaga Y."/>
            <person name="Martin F.M."/>
            <person name="Grigoriev I.V."/>
            <person name="Hibbett D.S."/>
        </authorList>
    </citation>
    <scope>NUCLEOTIDE SEQUENCE [LARGE SCALE GENOMIC DNA]</scope>
    <source>
        <strain evidence="1 2">CBS 109695</strain>
    </source>
</reference>
<dbReference type="EMBL" id="KV417500">
    <property type="protein sequence ID" value="KZP29017.1"/>
    <property type="molecule type" value="Genomic_DNA"/>
</dbReference>
<dbReference type="InterPro" id="IPR018531">
    <property type="entry name" value="DUF1993"/>
</dbReference>
<organism evidence="1 2">
    <name type="scientific">Athelia psychrophila</name>
    <dbReference type="NCBI Taxonomy" id="1759441"/>
    <lineage>
        <taxon>Eukaryota</taxon>
        <taxon>Fungi</taxon>
        <taxon>Dikarya</taxon>
        <taxon>Basidiomycota</taxon>
        <taxon>Agaricomycotina</taxon>
        <taxon>Agaricomycetes</taxon>
        <taxon>Agaricomycetidae</taxon>
        <taxon>Atheliales</taxon>
        <taxon>Atheliaceae</taxon>
        <taxon>Athelia</taxon>
    </lineage>
</organism>
<dbReference type="PANTHER" id="PTHR36922:SF1">
    <property type="entry name" value="DUF1993 DOMAIN-CONTAINING PROTEIN"/>
    <property type="match status" value="1"/>
</dbReference>
<proteinExistence type="predicted"/>
<dbReference type="Gene3D" id="1.20.120.450">
    <property type="entry name" value="dinb family like domain"/>
    <property type="match status" value="1"/>
</dbReference>
<dbReference type="Pfam" id="PF09351">
    <property type="entry name" value="DUF1993"/>
    <property type="match status" value="1"/>
</dbReference>
<dbReference type="STRING" id="436010.A0A166S4S1"/>
<protein>
    <submittedName>
        <fullName evidence="1">Uncharacterized protein</fullName>
    </submittedName>
</protein>
<dbReference type="OrthoDB" id="3724345at2759"/>
<keyword evidence="2" id="KW-1185">Reference proteome</keyword>
<gene>
    <name evidence="1" type="ORF">FIBSPDRAFT_947026</name>
</gene>
<dbReference type="SUPFAM" id="SSF109854">
    <property type="entry name" value="DinB/YfiT-like putative metalloenzymes"/>
    <property type="match status" value="1"/>
</dbReference>
<dbReference type="Proteomes" id="UP000076532">
    <property type="component" value="Unassembled WGS sequence"/>
</dbReference>
<evidence type="ECO:0000313" key="2">
    <source>
        <dbReference type="Proteomes" id="UP000076532"/>
    </source>
</evidence>
<accession>A0A166S4S1</accession>
<evidence type="ECO:0000313" key="1">
    <source>
        <dbReference type="EMBL" id="KZP29017.1"/>
    </source>
</evidence>
<dbReference type="InterPro" id="IPR034660">
    <property type="entry name" value="DinB/YfiT-like"/>
</dbReference>